<feature type="domain" description="HTH crp-type" evidence="5">
    <location>
        <begin position="140"/>
        <end position="214"/>
    </location>
</feature>
<dbReference type="CDD" id="cd00038">
    <property type="entry name" value="CAP_ED"/>
    <property type="match status" value="1"/>
</dbReference>
<proteinExistence type="predicted"/>
<dbReference type="GO" id="GO:0003700">
    <property type="term" value="F:DNA-binding transcription factor activity"/>
    <property type="evidence" value="ECO:0007669"/>
    <property type="project" value="TreeGrafter"/>
</dbReference>
<reference evidence="6 7" key="1">
    <citation type="submission" date="2013-01" db="EMBL/GenBank/DDBJ databases">
        <authorList>
            <person name="Fiebig A."/>
            <person name="Goeker M."/>
            <person name="Klenk H.-P.P."/>
        </authorList>
    </citation>
    <scope>NUCLEOTIDE SEQUENCE [LARGE SCALE GENOMIC DNA]</scope>
    <source>
        <strain evidence="6 7">DSM 17069</strain>
    </source>
</reference>
<dbReference type="PATRIC" id="fig|1288298.3.peg.1120"/>
<evidence type="ECO:0000256" key="3">
    <source>
        <dbReference type="ARBA" id="ARBA00023163"/>
    </source>
</evidence>
<dbReference type="PROSITE" id="PS51063">
    <property type="entry name" value="HTH_CRP_2"/>
    <property type="match status" value="1"/>
</dbReference>
<dbReference type="InterPro" id="IPR000595">
    <property type="entry name" value="cNMP-bd_dom"/>
</dbReference>
<evidence type="ECO:0000256" key="1">
    <source>
        <dbReference type="ARBA" id="ARBA00023015"/>
    </source>
</evidence>
<dbReference type="GO" id="GO:0003677">
    <property type="term" value="F:DNA binding"/>
    <property type="evidence" value="ECO:0007669"/>
    <property type="project" value="UniProtKB-KW"/>
</dbReference>
<dbReference type="eggNOG" id="COG0664">
    <property type="taxonomic scope" value="Bacteria"/>
</dbReference>
<gene>
    <name evidence="6" type="ORF">rosmuc_01108</name>
</gene>
<organism evidence="6 7">
    <name type="scientific">Roseovarius mucosus DSM 17069</name>
    <dbReference type="NCBI Taxonomy" id="1288298"/>
    <lineage>
        <taxon>Bacteria</taxon>
        <taxon>Pseudomonadati</taxon>
        <taxon>Pseudomonadota</taxon>
        <taxon>Alphaproteobacteria</taxon>
        <taxon>Rhodobacterales</taxon>
        <taxon>Roseobacteraceae</taxon>
        <taxon>Roseovarius</taxon>
    </lineage>
</organism>
<dbReference type="Proteomes" id="UP000030021">
    <property type="component" value="Unassembled WGS sequence"/>
</dbReference>
<dbReference type="HOGENOM" id="CLU_075053_3_0_5"/>
<protein>
    <submittedName>
        <fullName evidence="6">cAMP-binding protein</fullName>
    </submittedName>
</protein>
<dbReference type="EMBL" id="AONH01000005">
    <property type="protein sequence ID" value="KGM88886.1"/>
    <property type="molecule type" value="Genomic_DNA"/>
</dbReference>
<dbReference type="AlphaFoldDB" id="A0A0A0HPM4"/>
<sequence>MSIEAAPERRARGLAGILERHGRAVDYPKGRMIYATGAQDSTMMLITKGRVEISRSSVDGRRSILTHLGPGDMLGELAALDGGARSADAVAATTVQGRVLEGALVLQRLREEPDAALDVIGMLCQRLRQTSGMYTAHMLADGQARLARLLLHLSEKWGEALPGGKLRLAERFSQSDLGDLVGLSRESVNRQFRDWEQAGVIAREGMGIVLCDPGALARAAEMAE</sequence>
<dbReference type="InterPro" id="IPR018490">
    <property type="entry name" value="cNMP-bd_dom_sf"/>
</dbReference>
<evidence type="ECO:0000313" key="7">
    <source>
        <dbReference type="Proteomes" id="UP000030021"/>
    </source>
</evidence>
<dbReference type="SMART" id="SM00419">
    <property type="entry name" value="HTH_CRP"/>
    <property type="match status" value="1"/>
</dbReference>
<evidence type="ECO:0000259" key="4">
    <source>
        <dbReference type="PROSITE" id="PS50042"/>
    </source>
</evidence>
<dbReference type="InterPro" id="IPR050397">
    <property type="entry name" value="Env_Response_Regulators"/>
</dbReference>
<accession>A0A0A0HPM4</accession>
<keyword evidence="1" id="KW-0805">Transcription regulation</keyword>
<dbReference type="InterPro" id="IPR036388">
    <property type="entry name" value="WH-like_DNA-bd_sf"/>
</dbReference>
<dbReference type="PANTHER" id="PTHR24567:SF68">
    <property type="entry name" value="DNA-BINDING TRANSCRIPTIONAL DUAL REGULATOR CRP"/>
    <property type="match status" value="1"/>
</dbReference>
<dbReference type="InterPro" id="IPR014710">
    <property type="entry name" value="RmlC-like_jellyroll"/>
</dbReference>
<dbReference type="SUPFAM" id="SSF51206">
    <property type="entry name" value="cAMP-binding domain-like"/>
    <property type="match status" value="1"/>
</dbReference>
<dbReference type="GO" id="GO:0005829">
    <property type="term" value="C:cytosol"/>
    <property type="evidence" value="ECO:0007669"/>
    <property type="project" value="TreeGrafter"/>
</dbReference>
<dbReference type="STRING" id="215743.ROSMUCSMR3_03811"/>
<dbReference type="PROSITE" id="PS50042">
    <property type="entry name" value="CNMP_BINDING_3"/>
    <property type="match status" value="1"/>
</dbReference>
<evidence type="ECO:0000259" key="5">
    <source>
        <dbReference type="PROSITE" id="PS51063"/>
    </source>
</evidence>
<evidence type="ECO:0000313" key="6">
    <source>
        <dbReference type="EMBL" id="KGM88886.1"/>
    </source>
</evidence>
<dbReference type="InterPro" id="IPR036390">
    <property type="entry name" value="WH_DNA-bd_sf"/>
</dbReference>
<dbReference type="Gene3D" id="2.60.120.10">
    <property type="entry name" value="Jelly Rolls"/>
    <property type="match status" value="1"/>
</dbReference>
<dbReference type="RefSeq" id="WP_037270754.1">
    <property type="nucleotide sequence ID" value="NZ_KN293977.1"/>
</dbReference>
<feature type="domain" description="Cyclic nucleotide-binding" evidence="4">
    <location>
        <begin position="27"/>
        <end position="96"/>
    </location>
</feature>
<dbReference type="Pfam" id="PF13545">
    <property type="entry name" value="HTH_Crp_2"/>
    <property type="match status" value="1"/>
</dbReference>
<dbReference type="SUPFAM" id="SSF46785">
    <property type="entry name" value="Winged helix' DNA-binding domain"/>
    <property type="match status" value="1"/>
</dbReference>
<dbReference type="Pfam" id="PF00027">
    <property type="entry name" value="cNMP_binding"/>
    <property type="match status" value="1"/>
</dbReference>
<dbReference type="SMART" id="SM00100">
    <property type="entry name" value="cNMP"/>
    <property type="match status" value="1"/>
</dbReference>
<keyword evidence="2" id="KW-0238">DNA-binding</keyword>
<dbReference type="InterPro" id="IPR012318">
    <property type="entry name" value="HTH_CRP"/>
</dbReference>
<dbReference type="OrthoDB" id="3525895at2"/>
<name>A0A0A0HPM4_9RHOB</name>
<dbReference type="PANTHER" id="PTHR24567">
    <property type="entry name" value="CRP FAMILY TRANSCRIPTIONAL REGULATORY PROTEIN"/>
    <property type="match status" value="1"/>
</dbReference>
<comment type="caution">
    <text evidence="6">The sequence shown here is derived from an EMBL/GenBank/DDBJ whole genome shotgun (WGS) entry which is preliminary data.</text>
</comment>
<dbReference type="Gene3D" id="1.10.10.10">
    <property type="entry name" value="Winged helix-like DNA-binding domain superfamily/Winged helix DNA-binding domain"/>
    <property type="match status" value="1"/>
</dbReference>
<keyword evidence="3" id="KW-0804">Transcription</keyword>
<evidence type="ECO:0000256" key="2">
    <source>
        <dbReference type="ARBA" id="ARBA00023125"/>
    </source>
</evidence>